<dbReference type="GO" id="GO:0004016">
    <property type="term" value="F:adenylate cyclase activity"/>
    <property type="evidence" value="ECO:0007669"/>
    <property type="project" value="UniProtKB-ARBA"/>
</dbReference>
<dbReference type="EMBL" id="AY316747">
    <property type="protein sequence ID" value="AAQ87469.1"/>
    <property type="molecule type" value="Genomic_DNA"/>
</dbReference>
<dbReference type="HOGENOM" id="CLU_021956_0_0_5"/>
<keyword evidence="2" id="KW-1133">Transmembrane helix</keyword>
<sequence length="640" mass="68340">MYRPKLAQVVVVLVMLSVLSTAALIHLIWQRAAGENIEEIVASLDAQTAGSVRNDLSRTLTLVSSTSEIVRSILFQGAISANDEVKREFLFLSLLREQPAIAWIGFGFPDGGFFGSHATADGRIEMVEIGAAKAGEVRPLRRDLYRPIPGDIFFEERIKAESAYVALGAPWYRLGKETGEPVWTVTNVLPNGFEPAMVLSKRVVTFGRFTGVVMVAVSLRRLSETLQALELPALGKAFVLDERGQVLATSQPSDGVMAAHFSDFPASDAVTTAAAKAVAANKVDAFRAVVPNALLGPILVSSSRLPFENWRLVTATPRSTFAGGIDKNIRRIAVVVLAMAALAAATAVGFANFLFARPLARLAEQLRAVERFSLESIRHHPTFLGELNDLSQALKRMAGGLSAFARYMPLDVVRPLIEGGTEPKPGGELCEVTVMFADLPGFTELTERLGPGVEPHLTRFLTIAVAAIHAEGGTVDKFIGDAVMAIWNAPGKQADHAARACRAAVAIRTAMHDEPPIAAGENAIRVRIGINTGTALIGNIGSAERLSYTAIGDMVNLASRLVNVAKERGVEIVISDATMRELGAEPITRPLGLATVRGKVKPVGVHTIDQLKVRSAGGSDGNGDYDGGDARVPATQALRR</sequence>
<geneLocation type="plasmid" evidence="6">
    <name>pNGR234b</name>
</geneLocation>
<dbReference type="AlphaFoldDB" id="Q6W199"/>
<dbReference type="PROSITE" id="PS50885">
    <property type="entry name" value="HAMP"/>
    <property type="match status" value="1"/>
</dbReference>
<name>Q6W199_SINFN</name>
<keyword evidence="5" id="KW-0614">Plasmid</keyword>
<feature type="region of interest" description="Disordered" evidence="1">
    <location>
        <begin position="614"/>
        <end position="640"/>
    </location>
</feature>
<feature type="transmembrane region" description="Helical" evidence="2">
    <location>
        <begin position="6"/>
        <end position="29"/>
    </location>
</feature>
<reference evidence="7" key="2">
    <citation type="journal article" date="2004" name="J. Bacteriol.">
        <title>An evolutionary hot spot: the pNGR234b replicon of Rhizobium sp. strain NGR234.</title>
        <authorList>
            <person name="Streit W.R."/>
            <person name="Schmitz R.A."/>
            <person name="Perret X."/>
            <person name="Staehelin C."/>
            <person name="Deakin W.J."/>
            <person name="Raasch C."/>
            <person name="Liesegang H."/>
            <person name="Broughton W.J."/>
        </authorList>
    </citation>
    <scope>NUCLEOTIDE SEQUENCE [LARGE SCALE GENOMIC DNA]</scope>
    <source>
        <strain evidence="7">NBRC 101917 / NGR234</strain>
        <plasmid evidence="6">pNGR234b</plasmid>
        <plasmid evidence="7">sym pNGR234b</plasmid>
    </source>
</reference>
<dbReference type="PROSITE" id="PS50125">
    <property type="entry name" value="GUANYLATE_CYCLASE_2"/>
    <property type="match status" value="1"/>
</dbReference>
<dbReference type="OrthoDB" id="9789782at2"/>
<dbReference type="PANTHER" id="PTHR43081:SF1">
    <property type="entry name" value="ADENYLATE CYCLASE, TERMINAL-DIFFERENTIATION SPECIFIC"/>
    <property type="match status" value="1"/>
</dbReference>
<dbReference type="PATRIC" id="fig|394.7.peg.991"/>
<dbReference type="Gene3D" id="3.30.450.20">
    <property type="entry name" value="PAS domain"/>
    <property type="match status" value="2"/>
</dbReference>
<keyword evidence="2" id="KW-0472">Membrane</keyword>
<dbReference type="RefSeq" id="WP_015886673.1">
    <property type="nucleotide sequence ID" value="NC_012586.1"/>
</dbReference>
<evidence type="ECO:0000313" key="7">
    <source>
        <dbReference type="Proteomes" id="UP000001054"/>
    </source>
</evidence>
<dbReference type="SMART" id="SM00044">
    <property type="entry name" value="CYCc"/>
    <property type="match status" value="1"/>
</dbReference>
<dbReference type="InterPro" id="IPR029787">
    <property type="entry name" value="Nucleotide_cyclase"/>
</dbReference>
<reference evidence="6 7" key="3">
    <citation type="journal article" date="2009" name="Appl. Environ. Microbiol.">
        <title>Rhizobium sp. strain NGR234 possesses a remarkable number of secretion systems.</title>
        <authorList>
            <person name="Schmeisser C."/>
            <person name="Liesegang H."/>
            <person name="Krysciak D."/>
            <person name="Bakkou N."/>
            <person name="Le Quere A."/>
            <person name="Wollherr A."/>
            <person name="Heinemeyer I."/>
            <person name="Morgenstern B."/>
            <person name="Pommerening-Roeser A."/>
            <person name="Flores M."/>
            <person name="Palacios R."/>
            <person name="Brenner S."/>
            <person name="Gottschalk G."/>
            <person name="Schmitz R.A."/>
            <person name="Broughton W.J."/>
            <person name="Perret X."/>
            <person name="Strittmatter A.W."/>
            <person name="Streit W.R."/>
        </authorList>
    </citation>
    <scope>NUCLEOTIDE SEQUENCE [LARGE SCALE GENOMIC DNA]</scope>
    <source>
        <strain evidence="7">NBRC 101917 / NGR234</strain>
        <strain evidence="6">NGR234</strain>
        <plasmid evidence="6">pNGR234b</plasmid>
        <plasmid evidence="7">sym pNGR234b</plasmid>
    </source>
</reference>
<dbReference type="CDD" id="cd07302">
    <property type="entry name" value="CHD"/>
    <property type="match status" value="1"/>
</dbReference>
<dbReference type="GO" id="GO:0035556">
    <property type="term" value="P:intracellular signal transduction"/>
    <property type="evidence" value="ECO:0007669"/>
    <property type="project" value="InterPro"/>
</dbReference>
<organism evidence="5">
    <name type="scientific">Sinorhizobium fredii (strain NBRC 101917 / NGR234)</name>
    <dbReference type="NCBI Taxonomy" id="394"/>
    <lineage>
        <taxon>Bacteria</taxon>
        <taxon>Pseudomonadati</taxon>
        <taxon>Pseudomonadota</taxon>
        <taxon>Alphaproteobacteria</taxon>
        <taxon>Hyphomicrobiales</taxon>
        <taxon>Rhizobiaceae</taxon>
        <taxon>Sinorhizobium/Ensifer group</taxon>
        <taxon>Sinorhizobium</taxon>
    </lineage>
</organism>
<feature type="domain" description="Guanylate cyclase" evidence="3">
    <location>
        <begin position="433"/>
        <end position="562"/>
    </location>
</feature>
<accession>Q6W199</accession>
<dbReference type="PANTHER" id="PTHR43081">
    <property type="entry name" value="ADENYLATE CYCLASE, TERMINAL-DIFFERENTIATION SPECIFIC-RELATED"/>
    <property type="match status" value="1"/>
</dbReference>
<evidence type="ECO:0000256" key="1">
    <source>
        <dbReference type="SAM" id="MobiDB-lite"/>
    </source>
</evidence>
<geneLocation type="plasmid" evidence="5">
    <name>megaplasmid 2</name>
</geneLocation>
<evidence type="ECO:0000256" key="2">
    <source>
        <dbReference type="SAM" id="Phobius"/>
    </source>
</evidence>
<keyword evidence="7" id="KW-1185">Reference proteome</keyword>
<dbReference type="Gene3D" id="3.30.70.1230">
    <property type="entry name" value="Nucleotide cyclase"/>
    <property type="match status" value="1"/>
</dbReference>
<evidence type="ECO:0000259" key="3">
    <source>
        <dbReference type="PROSITE" id="PS50125"/>
    </source>
</evidence>
<dbReference type="SUPFAM" id="SSF55073">
    <property type="entry name" value="Nucleotide cyclase"/>
    <property type="match status" value="1"/>
</dbReference>
<dbReference type="GO" id="GO:0009190">
    <property type="term" value="P:cyclic nucleotide biosynthetic process"/>
    <property type="evidence" value="ECO:0007669"/>
    <property type="project" value="InterPro"/>
</dbReference>
<reference evidence="5" key="1">
    <citation type="submission" date="2003-06" db="EMBL/GenBank/DDBJ databases">
        <title>Comparative DNA analysis of two large contigs of the Rhizobium sp. NGR234 megaplasmid 2.</title>
        <authorList>
            <person name="Broughton W.J."/>
            <person name="Perret X."/>
            <person name="Staehelin C."/>
            <person name="Schmitz R.A."/>
            <person name="Raasch C."/>
            <person name="Liesegang H."/>
            <person name="Gottschalk G."/>
            <person name="Streit W.R."/>
        </authorList>
    </citation>
    <scope>NUCLEOTIDE SEQUENCE</scope>
    <source>
        <strain evidence="5">NGR234</strain>
        <plasmid evidence="5">megaplasmid 2</plasmid>
    </source>
</reference>
<dbReference type="Proteomes" id="UP000001054">
    <property type="component" value="Plasmid pNGR234b"/>
</dbReference>
<protein>
    <submittedName>
        <fullName evidence="6">Adenylate cyclase</fullName>
    </submittedName>
</protein>
<dbReference type="InterPro" id="IPR001054">
    <property type="entry name" value="A/G_cyclase"/>
</dbReference>
<evidence type="ECO:0000259" key="4">
    <source>
        <dbReference type="PROSITE" id="PS50885"/>
    </source>
</evidence>
<evidence type="ECO:0000313" key="5">
    <source>
        <dbReference type="EMBL" id="AAQ87469.1"/>
    </source>
</evidence>
<feature type="transmembrane region" description="Helical" evidence="2">
    <location>
        <begin position="332"/>
        <end position="355"/>
    </location>
</feature>
<keyword evidence="2" id="KW-0812">Transmembrane</keyword>
<dbReference type="InterPro" id="IPR050697">
    <property type="entry name" value="Adenylyl/Guanylyl_Cyclase_3/4"/>
</dbReference>
<evidence type="ECO:0000313" key="6">
    <source>
        <dbReference type="EMBL" id="ACP22005.1"/>
    </source>
</evidence>
<gene>
    <name evidence="6" type="ordered locus">NGR_b05460</name>
    <name evidence="5" type="ORF">RNGR00344</name>
</gene>
<geneLocation type="plasmid" evidence="7">
    <name>sym pNGR234b</name>
</geneLocation>
<feature type="domain" description="HAMP" evidence="4">
    <location>
        <begin position="353"/>
        <end position="406"/>
    </location>
</feature>
<dbReference type="GO" id="GO:0016020">
    <property type="term" value="C:membrane"/>
    <property type="evidence" value="ECO:0007669"/>
    <property type="project" value="InterPro"/>
</dbReference>
<dbReference type="Pfam" id="PF00211">
    <property type="entry name" value="Guanylate_cyc"/>
    <property type="match status" value="1"/>
</dbReference>
<proteinExistence type="predicted"/>
<dbReference type="InterPro" id="IPR003660">
    <property type="entry name" value="HAMP_dom"/>
</dbReference>
<dbReference type="EMBL" id="CP000874">
    <property type="protein sequence ID" value="ACP22005.1"/>
    <property type="molecule type" value="Genomic_DNA"/>
</dbReference>
<dbReference type="KEGG" id="rhi:NGR_b05460"/>